<feature type="transmembrane region" description="Helical" evidence="1">
    <location>
        <begin position="261"/>
        <end position="282"/>
    </location>
</feature>
<organism evidence="4 5">
    <name type="scientific">Alkalibacterium gilvum</name>
    <dbReference type="NCBI Taxonomy" id="1130080"/>
    <lineage>
        <taxon>Bacteria</taxon>
        <taxon>Bacillati</taxon>
        <taxon>Bacillota</taxon>
        <taxon>Bacilli</taxon>
        <taxon>Lactobacillales</taxon>
        <taxon>Carnobacteriaceae</taxon>
        <taxon>Alkalibacterium</taxon>
    </lineage>
</organism>
<dbReference type="STRING" id="1130080.SAMN04488113_10351"/>
<dbReference type="Pfam" id="PF00990">
    <property type="entry name" value="GGDEF"/>
    <property type="match status" value="1"/>
</dbReference>
<dbReference type="InterPro" id="IPR000160">
    <property type="entry name" value="GGDEF_dom"/>
</dbReference>
<dbReference type="PROSITE" id="PS50839">
    <property type="entry name" value="CHASE"/>
    <property type="match status" value="1"/>
</dbReference>
<dbReference type="OrthoDB" id="9759607at2"/>
<keyword evidence="5" id="KW-1185">Reference proteome</keyword>
<feature type="domain" description="GGDEF" evidence="3">
    <location>
        <begin position="315"/>
        <end position="444"/>
    </location>
</feature>
<accession>A0A1H6RVZ9</accession>
<dbReference type="InterPro" id="IPR029787">
    <property type="entry name" value="Nucleotide_cyclase"/>
</dbReference>
<dbReference type="InterPro" id="IPR006189">
    <property type="entry name" value="CHASE_dom"/>
</dbReference>
<dbReference type="InterPro" id="IPR052163">
    <property type="entry name" value="DGC-Regulatory_Protein"/>
</dbReference>
<dbReference type="SMART" id="SM01079">
    <property type="entry name" value="CHASE"/>
    <property type="match status" value="1"/>
</dbReference>
<dbReference type="SMART" id="SM00267">
    <property type="entry name" value="GGDEF"/>
    <property type="match status" value="1"/>
</dbReference>
<dbReference type="CDD" id="cd01949">
    <property type="entry name" value="GGDEF"/>
    <property type="match status" value="1"/>
</dbReference>
<dbReference type="GO" id="GO:0003824">
    <property type="term" value="F:catalytic activity"/>
    <property type="evidence" value="ECO:0007669"/>
    <property type="project" value="UniProtKB-ARBA"/>
</dbReference>
<dbReference type="PANTHER" id="PTHR46663">
    <property type="entry name" value="DIGUANYLATE CYCLASE DGCT-RELATED"/>
    <property type="match status" value="1"/>
</dbReference>
<sequence length="452" mass="52508">MKIKQWLVSFLVAIFASTLLFIPVNKLHLEQNEQLYEEQQTAANEHLNRVKTEVKAHLDSSLFYADFFEMIISQNPDIEESELLKYSELIVERNTLIDNVSLAEDGVINFVYPLEGNEELIGLNVMEELDKEMILKKTYQEDNHIAQEIVETTHGNRKIFNRIPVIVDDAESEKIWGSANVVIDFDELIESTLYANQMYLFDSAIVVESDWAKTMSWGKTDIFKTDALRTSIHLPDQVWRIGTMPVEGWVGEQSYYQPEIIIFYIFIAIIFFLVMFFTHQYFNKRELSRTDMLTQLLNKKTFELSAKKTLKKSRKKNGLLLIDFNDFKIINDTYGHLMGDQVLTISANRLKHSLKKQDIIGRIGGDEIMILVNDVTISELESIKNRIIQQVEKPICFHGLTITPSVSIGHTLISQWVPFEQLYDIVDKKMYRNKSKQKIQLFTDMNHSQTDV</sequence>
<dbReference type="PROSITE" id="PS50887">
    <property type="entry name" value="GGDEF"/>
    <property type="match status" value="1"/>
</dbReference>
<keyword evidence="1" id="KW-0812">Transmembrane</keyword>
<name>A0A1H6RVZ9_9LACT</name>
<evidence type="ECO:0000259" key="2">
    <source>
        <dbReference type="PROSITE" id="PS50839"/>
    </source>
</evidence>
<evidence type="ECO:0000256" key="1">
    <source>
        <dbReference type="SAM" id="Phobius"/>
    </source>
</evidence>
<evidence type="ECO:0000259" key="3">
    <source>
        <dbReference type="PROSITE" id="PS50887"/>
    </source>
</evidence>
<evidence type="ECO:0000313" key="4">
    <source>
        <dbReference type="EMBL" id="SEI55950.1"/>
    </source>
</evidence>
<reference evidence="5" key="1">
    <citation type="submission" date="2016-10" db="EMBL/GenBank/DDBJ databases">
        <authorList>
            <person name="Varghese N."/>
            <person name="Submissions S."/>
        </authorList>
    </citation>
    <scope>NUCLEOTIDE SEQUENCE [LARGE SCALE GENOMIC DNA]</scope>
    <source>
        <strain evidence="5">DSM 25751</strain>
    </source>
</reference>
<dbReference type="Gene3D" id="3.30.70.270">
    <property type="match status" value="1"/>
</dbReference>
<dbReference type="RefSeq" id="WP_091632684.1">
    <property type="nucleotide sequence ID" value="NZ_FNYW01000003.1"/>
</dbReference>
<evidence type="ECO:0000313" key="5">
    <source>
        <dbReference type="Proteomes" id="UP000198564"/>
    </source>
</evidence>
<dbReference type="Proteomes" id="UP000198564">
    <property type="component" value="Unassembled WGS sequence"/>
</dbReference>
<proteinExistence type="predicted"/>
<keyword evidence="1" id="KW-0472">Membrane</keyword>
<dbReference type="PANTHER" id="PTHR46663:SF2">
    <property type="entry name" value="GGDEF DOMAIN-CONTAINING PROTEIN"/>
    <property type="match status" value="1"/>
</dbReference>
<protein>
    <submittedName>
        <fullName evidence="4">Diguanylate cyclase (GGDEF) domain-containing protein</fullName>
    </submittedName>
</protein>
<gene>
    <name evidence="4" type="ORF">SAMN04488113_10351</name>
</gene>
<keyword evidence="1" id="KW-1133">Transmembrane helix</keyword>
<dbReference type="AlphaFoldDB" id="A0A1H6RVZ9"/>
<dbReference type="EMBL" id="FNYW01000003">
    <property type="protein sequence ID" value="SEI55950.1"/>
    <property type="molecule type" value="Genomic_DNA"/>
</dbReference>
<dbReference type="SUPFAM" id="SSF55073">
    <property type="entry name" value="Nucleotide cyclase"/>
    <property type="match status" value="1"/>
</dbReference>
<feature type="domain" description="CHASE" evidence="2">
    <location>
        <begin position="107"/>
        <end position="193"/>
    </location>
</feature>
<dbReference type="NCBIfam" id="TIGR00254">
    <property type="entry name" value="GGDEF"/>
    <property type="match status" value="1"/>
</dbReference>
<dbReference type="InterPro" id="IPR043128">
    <property type="entry name" value="Rev_trsase/Diguanyl_cyclase"/>
</dbReference>